<name>A0A916URE1_9HYPH</name>
<feature type="domain" description="AsmA" evidence="2">
    <location>
        <begin position="6"/>
        <end position="123"/>
    </location>
</feature>
<dbReference type="EMBL" id="BMGG01000009">
    <property type="protein sequence ID" value="GGC84098.1"/>
    <property type="molecule type" value="Genomic_DNA"/>
</dbReference>
<dbReference type="Proteomes" id="UP000637002">
    <property type="component" value="Unassembled WGS sequence"/>
</dbReference>
<feature type="region of interest" description="Disordered" evidence="1">
    <location>
        <begin position="1107"/>
        <end position="1177"/>
    </location>
</feature>
<protein>
    <submittedName>
        <fullName evidence="3">Membrane protein</fullName>
    </submittedName>
</protein>
<dbReference type="Pfam" id="PF05170">
    <property type="entry name" value="AsmA"/>
    <property type="match status" value="1"/>
</dbReference>
<comment type="caution">
    <text evidence="3">The sequence shown here is derived from an EMBL/GenBank/DDBJ whole genome shotgun (WGS) entry which is preliminary data.</text>
</comment>
<accession>A0A916URE1</accession>
<evidence type="ECO:0000256" key="1">
    <source>
        <dbReference type="SAM" id="MobiDB-lite"/>
    </source>
</evidence>
<gene>
    <name evidence="3" type="ORF">GCM10010994_47490</name>
</gene>
<feature type="compositionally biased region" description="Basic and acidic residues" evidence="1">
    <location>
        <begin position="1107"/>
        <end position="1166"/>
    </location>
</feature>
<evidence type="ECO:0000259" key="2">
    <source>
        <dbReference type="Pfam" id="PF05170"/>
    </source>
</evidence>
<organism evidence="3 4">
    <name type="scientific">Chelatococcus reniformis</name>
    <dbReference type="NCBI Taxonomy" id="1494448"/>
    <lineage>
        <taxon>Bacteria</taxon>
        <taxon>Pseudomonadati</taxon>
        <taxon>Pseudomonadota</taxon>
        <taxon>Alphaproteobacteria</taxon>
        <taxon>Hyphomicrobiales</taxon>
        <taxon>Chelatococcaceae</taxon>
        <taxon>Chelatococcus</taxon>
    </lineage>
</organism>
<reference evidence="3" key="1">
    <citation type="journal article" date="2014" name="Int. J. Syst. Evol. Microbiol.">
        <title>Complete genome sequence of Corynebacterium casei LMG S-19264T (=DSM 44701T), isolated from a smear-ripened cheese.</title>
        <authorList>
            <consortium name="US DOE Joint Genome Institute (JGI-PGF)"/>
            <person name="Walter F."/>
            <person name="Albersmeier A."/>
            <person name="Kalinowski J."/>
            <person name="Ruckert C."/>
        </authorList>
    </citation>
    <scope>NUCLEOTIDE SEQUENCE</scope>
    <source>
        <strain evidence="3">CGMCC 1.12919</strain>
    </source>
</reference>
<dbReference type="GO" id="GO:0005886">
    <property type="term" value="C:plasma membrane"/>
    <property type="evidence" value="ECO:0007669"/>
    <property type="project" value="TreeGrafter"/>
</dbReference>
<keyword evidence="4" id="KW-1185">Reference proteome</keyword>
<dbReference type="PANTHER" id="PTHR30441">
    <property type="entry name" value="DUF748 DOMAIN-CONTAINING PROTEIN"/>
    <property type="match status" value="1"/>
</dbReference>
<sequence length="1177" mass="121166">MRDLLTAIAVLVIVALLAALLGPPLIDWSAHRGRVEALLGDALGVPVHTRGHIGVRLLPSPALTLEGLAIGEGRGPASLAAGETRVELSLSPLLRGDVQIADAAMDQPVLTIRLAEDGGLAWPGLGPDGLLGRLAVERVRVTRGAIVIADRVTGRDVRLSRLEAIGQASSVDGPWQVAGAVEGQPFRFSTGQVEPGGERPVKAAVGNDLVGRLALEGKLSLAAKGATPLLVGKVSATRPLTADEPLTLTANADVELVGRRLALRNVDLSAGDGSIKLTGAGSLDLGRRVAAELTLGARHMALDKAVAQLRPVMEEGGLGPVLGIVPLPVTARVAFDRLSWADEEAQSLSALIRLDGRQVAVEQLSLRLPGETNVTADGTLQAADQATAAFRVAVRVGAPPRLGLALSRLGASQALATQIAREQSLTLDANVALSPTLIGLSNVRMAAGPVTVAGAFRYSFADEREPPRLDAQLTAEQIDLARWPALSDVGLSLGTADLGLLIDARGVRYGPSAGAGRVRAKLSRSAGHLAIDALEIRDLAGINASGTGSIGPRGDGRVNANVTAERAGPAFGLLAKLGFGVFAGPWPAGVEDAPLDLKVVASASGADPARRIDVRLDGAALGGSVAGQARLAWPAARLVDASLTFNTPETARVLATWGFAGEGRAAIGPAVVTAILAEPPKGTTAQQLTLGGQIAGIDVRTAAPIAMGPDVGSWTKAAFQVSAKDASRLARALGGAARTDQAMPLALGVEIERDGTGSGWQALLDGSLAGSPVRGTVARGPDGAFAVGLATDQLSVPALASVLALGPLPAARAGGIWPSERFAAAPAWLDGVAADRASVHIKAGRLDLGGGLAATQADLTVRKVADGVALGLDRASFAGGSLAGETVLRRLGSGASFTTDLRLDQVDITTLAGAGDLAGRVSGTIRAGGSGESVAAIVANLSGTGSLKATNVMLKRVDPGALGEAAAGAGDDTQTLDPRALGTQVDRLLQRAFFQVRTIDVPLLIGGGVARASPTSAEAGPARLEGALTIDLRTLTLEAAAILSTQVRPPGWKGGPAQVALRWQGPIGAPRREVDANALANGLASIRLGKELERIQAFEAEAKRLKEERERREAEERARREAEERARREAELKERHEAEQRAEEAVKAQADARERERQDQLRRAAERSQWITTPGSR</sequence>
<dbReference type="GO" id="GO:0090313">
    <property type="term" value="P:regulation of protein targeting to membrane"/>
    <property type="evidence" value="ECO:0007669"/>
    <property type="project" value="TreeGrafter"/>
</dbReference>
<dbReference type="RefSeq" id="WP_194446529.1">
    <property type="nucleotide sequence ID" value="NZ_BMGG01000009.1"/>
</dbReference>
<dbReference type="AlphaFoldDB" id="A0A916URE1"/>
<dbReference type="InterPro" id="IPR052894">
    <property type="entry name" value="AsmA-related"/>
</dbReference>
<dbReference type="InterPro" id="IPR007844">
    <property type="entry name" value="AsmA"/>
</dbReference>
<reference evidence="3" key="2">
    <citation type="submission" date="2020-09" db="EMBL/GenBank/DDBJ databases">
        <authorList>
            <person name="Sun Q."/>
            <person name="Zhou Y."/>
        </authorList>
    </citation>
    <scope>NUCLEOTIDE SEQUENCE</scope>
    <source>
        <strain evidence="3">CGMCC 1.12919</strain>
    </source>
</reference>
<proteinExistence type="predicted"/>
<dbReference type="PANTHER" id="PTHR30441:SF4">
    <property type="entry name" value="PROTEIN ASMA"/>
    <property type="match status" value="1"/>
</dbReference>
<evidence type="ECO:0000313" key="3">
    <source>
        <dbReference type="EMBL" id="GGC84098.1"/>
    </source>
</evidence>
<evidence type="ECO:0000313" key="4">
    <source>
        <dbReference type="Proteomes" id="UP000637002"/>
    </source>
</evidence>